<keyword evidence="1" id="KW-0812">Transmembrane</keyword>
<dbReference type="AlphaFoldDB" id="A0A7Z7PML1"/>
<dbReference type="Proteomes" id="UP000250796">
    <property type="component" value="Chromosome MESINF"/>
</dbReference>
<keyword evidence="1" id="KW-0472">Membrane</keyword>
<accession>A0A7Z7PML1</accession>
<protein>
    <submittedName>
        <fullName evidence="2">Uncharacterized protein</fullName>
    </submittedName>
</protein>
<keyword evidence="3" id="KW-1185">Reference proteome</keyword>
<evidence type="ECO:0000256" key="1">
    <source>
        <dbReference type="SAM" id="Phobius"/>
    </source>
</evidence>
<name>A0A7Z7PML1_9BACT</name>
<feature type="transmembrane region" description="Helical" evidence="1">
    <location>
        <begin position="12"/>
        <end position="31"/>
    </location>
</feature>
<keyword evidence="1" id="KW-1133">Transmembrane helix</keyword>
<dbReference type="KEGG" id="minf:MESINF_0520"/>
<evidence type="ECO:0000313" key="2">
    <source>
        <dbReference type="EMBL" id="SSC11969.1"/>
    </source>
</evidence>
<proteinExistence type="predicted"/>
<gene>
    <name evidence="2" type="ORF">MESINF_0520</name>
</gene>
<dbReference type="RefSeq" id="WP_231936818.1">
    <property type="nucleotide sequence ID" value="NZ_LS974202.1"/>
</dbReference>
<dbReference type="EMBL" id="LS974202">
    <property type="protein sequence ID" value="SSC11969.1"/>
    <property type="molecule type" value="Genomic_DNA"/>
</dbReference>
<organism evidence="2 3">
    <name type="scientific">Mesotoga infera</name>
    <dbReference type="NCBI Taxonomy" id="1236046"/>
    <lineage>
        <taxon>Bacteria</taxon>
        <taxon>Thermotogati</taxon>
        <taxon>Thermotogota</taxon>
        <taxon>Thermotogae</taxon>
        <taxon>Kosmotogales</taxon>
        <taxon>Kosmotogaceae</taxon>
        <taxon>Mesotoga</taxon>
    </lineage>
</organism>
<reference evidence="2 3" key="1">
    <citation type="submission" date="2017-01" db="EMBL/GenBank/DDBJ databases">
        <authorList>
            <person name="Erauso G."/>
        </authorList>
    </citation>
    <scope>NUCLEOTIDE SEQUENCE [LARGE SCALE GENOMIC DNA]</scope>
    <source>
        <strain evidence="2">MESINF1</strain>
    </source>
</reference>
<sequence length="117" mass="12965">MRRFKSISGELIVVAGTLLVAMAFFLVFTWGDSTVTMTYIIVADKIDNSREGKFDFTVVAEGGEVFAVRNVESQGIYSASKVFKTLEIGKRYQVLVTGRRLPLLGLKRNIIQASLAQ</sequence>
<evidence type="ECO:0000313" key="3">
    <source>
        <dbReference type="Proteomes" id="UP000250796"/>
    </source>
</evidence>